<proteinExistence type="predicted"/>
<sequence length="518" mass="57261">MTGLLSLPTELLQDIGAEVATSPEVRIVAMSPSCRIHYYRDPRKALRLVLSTIKLSPIHLSSQVKSLATTEPKPTSASKYATCLEIHGLYPRDDEDVPSGEEAKVRSFLFPAVASLTGVRRVIWDLGASDPEWAVLLVLDALASLPLLQDLHLKSFLNITHLNLSGLFVKLDATLIPHLRSLISLHLRNIFSTEDQASGNPGSSTENIWSSLRLENIHLQDIVTDDVQLALIEYLTSFSGLRCLRLTYASRYTKSPPTSDQLAIMFYERALQNHVRSLESLEIDAGYEGNWCFANHCSGIIKQCACLTSLKLSIDSKDIGEEDDDDAGEDTNDDDEDTDDDAEDEDGNNDGDDDDGDGDEEHSYPGRGNHNAIVRFQEEDDDNDDEDTDDDADSEDEDGNEDGDDDDGDSDEEHSYPGRGNRNAMWLLLDICANLPVLRAVELLSASPESTRGDRCGYTAGIHLSQVNGKIANRVKSYGPITPGHAFRVSTVCEEFELRCDDLGMNVGYRRISTSREY</sequence>
<dbReference type="STRING" id="486041.B0E3T2"/>
<dbReference type="AlphaFoldDB" id="B0E3T2"/>
<dbReference type="InParanoid" id="B0E3T2"/>
<organism evidence="3">
    <name type="scientific">Laccaria bicolor (strain S238N-H82 / ATCC MYA-4686)</name>
    <name type="common">Bicoloured deceiver</name>
    <name type="synonym">Laccaria laccata var. bicolor</name>
    <dbReference type="NCBI Taxonomy" id="486041"/>
    <lineage>
        <taxon>Eukaryota</taxon>
        <taxon>Fungi</taxon>
        <taxon>Dikarya</taxon>
        <taxon>Basidiomycota</taxon>
        <taxon>Agaricomycotina</taxon>
        <taxon>Agaricomycetes</taxon>
        <taxon>Agaricomycetidae</taxon>
        <taxon>Agaricales</taxon>
        <taxon>Agaricineae</taxon>
        <taxon>Hydnangiaceae</taxon>
        <taxon>Laccaria</taxon>
    </lineage>
</organism>
<feature type="compositionally biased region" description="Acidic residues" evidence="1">
    <location>
        <begin position="320"/>
        <end position="360"/>
    </location>
</feature>
<name>B0E3T2_LACBS</name>
<dbReference type="RefSeq" id="XP_001890850.1">
    <property type="nucleotide sequence ID" value="XM_001890815.1"/>
</dbReference>
<protein>
    <submittedName>
        <fullName evidence="2">Predicted protein</fullName>
    </submittedName>
</protein>
<dbReference type="Proteomes" id="UP000001194">
    <property type="component" value="Unassembled WGS sequence"/>
</dbReference>
<reference evidence="2 3" key="1">
    <citation type="journal article" date="2008" name="Nature">
        <title>The genome of Laccaria bicolor provides insights into mycorrhizal symbiosis.</title>
        <authorList>
            <person name="Martin F."/>
            <person name="Aerts A."/>
            <person name="Ahren D."/>
            <person name="Brun A."/>
            <person name="Danchin E.G.J."/>
            <person name="Duchaussoy F."/>
            <person name="Gibon J."/>
            <person name="Kohler A."/>
            <person name="Lindquist E."/>
            <person name="Pereda V."/>
            <person name="Salamov A."/>
            <person name="Shapiro H.J."/>
            <person name="Wuyts J."/>
            <person name="Blaudez D."/>
            <person name="Buee M."/>
            <person name="Brokstein P."/>
            <person name="Canbaeck B."/>
            <person name="Cohen D."/>
            <person name="Courty P.E."/>
            <person name="Coutinho P.M."/>
            <person name="Delaruelle C."/>
            <person name="Detter J.C."/>
            <person name="Deveau A."/>
            <person name="DiFazio S."/>
            <person name="Duplessis S."/>
            <person name="Fraissinet-Tachet L."/>
            <person name="Lucic E."/>
            <person name="Frey-Klett P."/>
            <person name="Fourrey C."/>
            <person name="Feussner I."/>
            <person name="Gay G."/>
            <person name="Grimwood J."/>
            <person name="Hoegger P.J."/>
            <person name="Jain P."/>
            <person name="Kilaru S."/>
            <person name="Labbe J."/>
            <person name="Lin Y.C."/>
            <person name="Legue V."/>
            <person name="Le Tacon F."/>
            <person name="Marmeisse R."/>
            <person name="Melayah D."/>
            <person name="Montanini B."/>
            <person name="Muratet M."/>
            <person name="Nehls U."/>
            <person name="Niculita-Hirzel H."/>
            <person name="Oudot-Le Secq M.P."/>
            <person name="Peter M."/>
            <person name="Quesneville H."/>
            <person name="Rajashekar B."/>
            <person name="Reich M."/>
            <person name="Rouhier N."/>
            <person name="Schmutz J."/>
            <person name="Yin T."/>
            <person name="Chalot M."/>
            <person name="Henrissat B."/>
            <person name="Kuees U."/>
            <person name="Lucas S."/>
            <person name="Van de Peer Y."/>
            <person name="Podila G.K."/>
            <person name="Polle A."/>
            <person name="Pukkila P.J."/>
            <person name="Richardson P.M."/>
            <person name="Rouze P."/>
            <person name="Sanders I.R."/>
            <person name="Stajich J.E."/>
            <person name="Tunlid A."/>
            <person name="Tuskan G."/>
            <person name="Grigoriev I.V."/>
        </authorList>
    </citation>
    <scope>NUCLEOTIDE SEQUENCE [LARGE SCALE GENOMIC DNA]</scope>
    <source>
        <strain evidence="3">S238N-H82 / ATCC MYA-4686</strain>
    </source>
</reference>
<gene>
    <name evidence="2" type="ORF">LACBIDRAFT_335910</name>
</gene>
<accession>B0E3T2</accession>
<dbReference type="OrthoDB" id="3541472at2759"/>
<dbReference type="EMBL" id="DS547263">
    <property type="protein sequence ID" value="EDQ98499.1"/>
    <property type="molecule type" value="Genomic_DNA"/>
</dbReference>
<evidence type="ECO:0000313" key="3">
    <source>
        <dbReference type="Proteomes" id="UP000001194"/>
    </source>
</evidence>
<evidence type="ECO:0000256" key="1">
    <source>
        <dbReference type="SAM" id="MobiDB-lite"/>
    </source>
</evidence>
<keyword evidence="3" id="KW-1185">Reference proteome</keyword>
<feature type="region of interest" description="Disordered" evidence="1">
    <location>
        <begin position="318"/>
        <end position="419"/>
    </location>
</feature>
<feature type="compositionally biased region" description="Acidic residues" evidence="1">
    <location>
        <begin position="378"/>
        <end position="412"/>
    </location>
</feature>
<dbReference type="HOGENOM" id="CLU_024210_0_0_1"/>
<dbReference type="SUPFAM" id="SSF52047">
    <property type="entry name" value="RNI-like"/>
    <property type="match status" value="1"/>
</dbReference>
<evidence type="ECO:0000313" key="2">
    <source>
        <dbReference type="EMBL" id="EDQ98499.1"/>
    </source>
</evidence>
<dbReference type="Gene3D" id="3.80.10.10">
    <property type="entry name" value="Ribonuclease Inhibitor"/>
    <property type="match status" value="1"/>
</dbReference>
<dbReference type="InterPro" id="IPR032675">
    <property type="entry name" value="LRR_dom_sf"/>
</dbReference>
<dbReference type="GeneID" id="6086506"/>
<dbReference type="KEGG" id="lbc:LACBIDRAFT_335910"/>